<keyword evidence="2" id="KW-1185">Reference proteome</keyword>
<proteinExistence type="predicted"/>
<reference evidence="2" key="1">
    <citation type="journal article" date="2024" name="Front. Bioeng. Biotechnol.">
        <title>Genome-scale model development and genomic sequencing of the oleaginous clade Lipomyces.</title>
        <authorList>
            <person name="Czajka J.J."/>
            <person name="Han Y."/>
            <person name="Kim J."/>
            <person name="Mondo S.J."/>
            <person name="Hofstad B.A."/>
            <person name="Robles A."/>
            <person name="Haridas S."/>
            <person name="Riley R."/>
            <person name="LaButti K."/>
            <person name="Pangilinan J."/>
            <person name="Andreopoulos W."/>
            <person name="Lipzen A."/>
            <person name="Yan J."/>
            <person name="Wang M."/>
            <person name="Ng V."/>
            <person name="Grigoriev I.V."/>
            <person name="Spatafora J.W."/>
            <person name="Magnuson J.K."/>
            <person name="Baker S.E."/>
            <person name="Pomraning K.R."/>
        </authorList>
    </citation>
    <scope>NUCLEOTIDE SEQUENCE [LARGE SCALE GENOMIC DNA]</scope>
    <source>
        <strain evidence="2">CBS 10300</strain>
    </source>
</reference>
<sequence>MSVKSPIFELTCFNFGALVALVSGLVYTQTGNDGAGRAVLATIFLFYGVAWTGLMVAYCSEILRVNLRAKVLAICFGVITASGVLNQYVNPIGLSNAGWKFYFRLHSYTGIARLFDGEDANVAGEESTKDKVRNSAPEHLEFAK</sequence>
<gene>
    <name evidence="1" type="ORF">V1517DRAFT_376901</name>
</gene>
<protein>
    <submittedName>
        <fullName evidence="1">Uncharacterized protein</fullName>
    </submittedName>
</protein>
<organism evidence="1 2">
    <name type="scientific">Lipomyces orientalis</name>
    <dbReference type="NCBI Taxonomy" id="1233043"/>
    <lineage>
        <taxon>Eukaryota</taxon>
        <taxon>Fungi</taxon>
        <taxon>Dikarya</taxon>
        <taxon>Ascomycota</taxon>
        <taxon>Saccharomycotina</taxon>
        <taxon>Lipomycetes</taxon>
        <taxon>Lipomycetales</taxon>
        <taxon>Lipomycetaceae</taxon>
        <taxon>Lipomyces</taxon>
    </lineage>
</organism>
<evidence type="ECO:0000313" key="2">
    <source>
        <dbReference type="Proteomes" id="UP001489719"/>
    </source>
</evidence>
<comment type="caution">
    <text evidence="1">The sequence shown here is derived from an EMBL/GenBank/DDBJ whole genome shotgun (WGS) entry which is preliminary data.</text>
</comment>
<evidence type="ECO:0000313" key="1">
    <source>
        <dbReference type="EMBL" id="KAK9318959.1"/>
    </source>
</evidence>
<accession>A0ACC3TCR1</accession>
<dbReference type="EMBL" id="MU970256">
    <property type="protein sequence ID" value="KAK9318959.1"/>
    <property type="molecule type" value="Genomic_DNA"/>
</dbReference>
<dbReference type="Proteomes" id="UP001489719">
    <property type="component" value="Unassembled WGS sequence"/>
</dbReference>
<name>A0ACC3TCR1_9ASCO</name>